<dbReference type="Proteomes" id="UP000477750">
    <property type="component" value="Unassembled WGS sequence"/>
</dbReference>
<name>A0A6L5GCI7_9ACTN</name>
<dbReference type="EMBL" id="WIAO01000023">
    <property type="protein sequence ID" value="MQM27392.1"/>
    <property type="molecule type" value="Genomic_DNA"/>
</dbReference>
<keyword evidence="1" id="KW-1133">Transmembrane helix</keyword>
<evidence type="ECO:0000256" key="1">
    <source>
        <dbReference type="SAM" id="Phobius"/>
    </source>
</evidence>
<feature type="domain" description="Ricin B lectin" evidence="2">
    <location>
        <begin position="48"/>
        <end position="186"/>
    </location>
</feature>
<comment type="caution">
    <text evidence="3">The sequence shown here is derived from an EMBL/GenBank/DDBJ whole genome shotgun (WGS) entry which is preliminary data.</text>
</comment>
<dbReference type="RefSeq" id="WP_153026527.1">
    <property type="nucleotide sequence ID" value="NZ_WIAO01000023.1"/>
</dbReference>
<proteinExistence type="predicted"/>
<dbReference type="Pfam" id="PF14200">
    <property type="entry name" value="RicinB_lectin_2"/>
    <property type="match status" value="2"/>
</dbReference>
<dbReference type="InterPro" id="IPR035992">
    <property type="entry name" value="Ricin_B-like_lectins"/>
</dbReference>
<keyword evidence="4" id="KW-1185">Reference proteome</keyword>
<feature type="transmembrane region" description="Helical" evidence="1">
    <location>
        <begin position="15"/>
        <end position="36"/>
    </location>
</feature>
<dbReference type="PROSITE" id="PS50231">
    <property type="entry name" value="RICIN_B_LECTIN"/>
    <property type="match status" value="1"/>
</dbReference>
<evidence type="ECO:0000313" key="4">
    <source>
        <dbReference type="Proteomes" id="UP000477750"/>
    </source>
</evidence>
<dbReference type="Gene3D" id="2.80.10.50">
    <property type="match status" value="3"/>
</dbReference>
<evidence type="ECO:0000313" key="3">
    <source>
        <dbReference type="EMBL" id="MQM27392.1"/>
    </source>
</evidence>
<dbReference type="SMART" id="SM00458">
    <property type="entry name" value="RICIN"/>
    <property type="match status" value="1"/>
</dbReference>
<protein>
    <recommendedName>
        <fullName evidence="2">Ricin B lectin domain-containing protein</fullName>
    </recommendedName>
</protein>
<dbReference type="AlphaFoldDB" id="A0A6L5GCI7"/>
<keyword evidence="1" id="KW-0812">Transmembrane</keyword>
<organism evidence="3 4">
    <name type="scientific">Glycomyces albidus</name>
    <dbReference type="NCBI Taxonomy" id="2656774"/>
    <lineage>
        <taxon>Bacteria</taxon>
        <taxon>Bacillati</taxon>
        <taxon>Actinomycetota</taxon>
        <taxon>Actinomycetes</taxon>
        <taxon>Glycomycetales</taxon>
        <taxon>Glycomycetaceae</taxon>
        <taxon>Glycomyces</taxon>
    </lineage>
</organism>
<accession>A0A6L5GCI7</accession>
<keyword evidence="1" id="KW-0472">Membrane</keyword>
<dbReference type="SUPFAM" id="SSF50370">
    <property type="entry name" value="Ricin B-like lectins"/>
    <property type="match status" value="1"/>
</dbReference>
<sequence length="207" mass="22023">MNPAAPPDLSIPTRWLRGLAALAAAVVIATAGLVALGGDRAEAQPPNTSDWYTIVSQHSGLAFDIQGASTATGAILTQYTDVDGANQQFRFIDSGGGYYRIQVRHTGMVLDVWNWSTADGGTIAQYTNVNGLNQQWQVNRNAAGHYSFISRHSGKALDVYDWSTTPGDPIRQWTPTGAANQLFSLVPVAPTCGPDPVLADIDAASDH</sequence>
<reference evidence="3 4" key="1">
    <citation type="submission" date="2019-10" db="EMBL/GenBank/DDBJ databases">
        <title>Glycomyces albidus sp. nov., a novel actinomycete isolated from rhizosphere soil of wheat (Triticum aestivum L.).</title>
        <authorList>
            <person name="Qian L."/>
        </authorList>
    </citation>
    <scope>NUCLEOTIDE SEQUENCE [LARGE SCALE GENOMIC DNA]</scope>
    <source>
        <strain evidence="3 4">NEAU-7082</strain>
    </source>
</reference>
<evidence type="ECO:0000259" key="2">
    <source>
        <dbReference type="SMART" id="SM00458"/>
    </source>
</evidence>
<dbReference type="CDD" id="cd00161">
    <property type="entry name" value="beta-trefoil_Ricin-like"/>
    <property type="match status" value="1"/>
</dbReference>
<gene>
    <name evidence="3" type="ORF">GFD30_17700</name>
</gene>
<dbReference type="InterPro" id="IPR000772">
    <property type="entry name" value="Ricin_B_lectin"/>
</dbReference>